<dbReference type="Pfam" id="PF07987">
    <property type="entry name" value="DUF1775"/>
    <property type="match status" value="1"/>
</dbReference>
<feature type="compositionally biased region" description="Low complexity" evidence="1">
    <location>
        <begin position="245"/>
        <end position="258"/>
    </location>
</feature>
<dbReference type="OrthoDB" id="9810871at2"/>
<name>A0A3A9YTW3_9ACTN</name>
<feature type="region of interest" description="Disordered" evidence="1">
    <location>
        <begin position="231"/>
        <end position="316"/>
    </location>
</feature>
<protein>
    <submittedName>
        <fullName evidence="4">DUF1775 domain-containing protein</fullName>
    </submittedName>
</protein>
<keyword evidence="2" id="KW-0732">Signal</keyword>
<dbReference type="InterPro" id="IPR012533">
    <property type="entry name" value="YcnI-copper_dom"/>
</dbReference>
<evidence type="ECO:0000313" key="4">
    <source>
        <dbReference type="EMBL" id="RKN39400.1"/>
    </source>
</evidence>
<feature type="region of interest" description="Disordered" evidence="1">
    <location>
        <begin position="178"/>
        <end position="203"/>
    </location>
</feature>
<evidence type="ECO:0000259" key="3">
    <source>
        <dbReference type="Pfam" id="PF07987"/>
    </source>
</evidence>
<dbReference type="RefSeq" id="WP_120732289.1">
    <property type="nucleotide sequence ID" value="NZ_RBAK01000017.1"/>
</dbReference>
<sequence>MATTRDSRVRRAGVVTALVTLAVLAWPGAAYAADVTITPTEARQGEAVKLEFVVPEDRAGTRTERIEVRLPVDAPIAEVYPMSVDGWAPRIDSRVLDTPVAGIHSTTVGMVTSAVTWVRMPGSAAGPARLTLSMGPLPRADRLAFEVLQTYADGTVVRRSGPAGPALTLLPGAPGAVAGHGHGAAPAAPQAATDDGSGDGGSPQGLLVAGLLAGLGGGVAGGWALSRWRRRESPDGRDDLRAVLDGPTPAGDGDAATGRTDDTGGTDDTAGTTHRTPAGTSAGTGATEGTGTSSATTGTDDATGVAAARQEPAPAR</sequence>
<feature type="domain" description="YncI copper-binding" evidence="3">
    <location>
        <begin position="35"/>
        <end position="158"/>
    </location>
</feature>
<proteinExistence type="predicted"/>
<dbReference type="InterPro" id="IPR038507">
    <property type="entry name" value="YcnI-like_sf"/>
</dbReference>
<accession>A0A3A9YTW3</accession>
<gene>
    <name evidence="4" type="ORF">D7223_29185</name>
</gene>
<feature type="compositionally biased region" description="Low complexity" evidence="1">
    <location>
        <begin position="178"/>
        <end position="195"/>
    </location>
</feature>
<dbReference type="AlphaFoldDB" id="A0A3A9YTW3"/>
<dbReference type="Gene3D" id="2.60.40.2230">
    <property type="entry name" value="Uncharacterised protein YcnI-like PF07987, DUF1775"/>
    <property type="match status" value="1"/>
</dbReference>
<reference evidence="4 5" key="1">
    <citation type="journal article" date="2004" name="Syst. Appl. Microbiol.">
        <title>Cryptoendolithic actinomycetes from antarctic sandstone rock samples: Micromonospora endolithica sp. nov. and two isolates related to Micromonospora coerulea Jensen 1932.</title>
        <authorList>
            <person name="Hirsch P."/>
            <person name="Mevs U."/>
            <person name="Kroppenstedt R.M."/>
            <person name="Schumann P."/>
            <person name="Stackebrandt E."/>
        </authorList>
    </citation>
    <scope>NUCLEOTIDE SEQUENCE [LARGE SCALE GENOMIC DNA]</scope>
    <source>
        <strain evidence="4 5">JCM 12677</strain>
    </source>
</reference>
<evidence type="ECO:0000256" key="1">
    <source>
        <dbReference type="SAM" id="MobiDB-lite"/>
    </source>
</evidence>
<feature type="signal peptide" evidence="2">
    <location>
        <begin position="1"/>
        <end position="32"/>
    </location>
</feature>
<feature type="compositionally biased region" description="Low complexity" evidence="1">
    <location>
        <begin position="266"/>
        <end position="308"/>
    </location>
</feature>
<organism evidence="4 5">
    <name type="scientific">Micromonospora endolithica</name>
    <dbReference type="NCBI Taxonomy" id="230091"/>
    <lineage>
        <taxon>Bacteria</taxon>
        <taxon>Bacillati</taxon>
        <taxon>Actinomycetota</taxon>
        <taxon>Actinomycetes</taxon>
        <taxon>Micromonosporales</taxon>
        <taxon>Micromonosporaceae</taxon>
        <taxon>Micromonospora</taxon>
    </lineage>
</organism>
<dbReference type="EMBL" id="RBAK01000017">
    <property type="protein sequence ID" value="RKN39400.1"/>
    <property type="molecule type" value="Genomic_DNA"/>
</dbReference>
<keyword evidence="5" id="KW-1185">Reference proteome</keyword>
<evidence type="ECO:0000256" key="2">
    <source>
        <dbReference type="SAM" id="SignalP"/>
    </source>
</evidence>
<comment type="caution">
    <text evidence="4">The sequence shown here is derived from an EMBL/GenBank/DDBJ whole genome shotgun (WGS) entry which is preliminary data.</text>
</comment>
<feature type="chain" id="PRO_5017279749" evidence="2">
    <location>
        <begin position="33"/>
        <end position="316"/>
    </location>
</feature>
<evidence type="ECO:0000313" key="5">
    <source>
        <dbReference type="Proteomes" id="UP000281726"/>
    </source>
</evidence>
<dbReference type="Proteomes" id="UP000281726">
    <property type="component" value="Unassembled WGS sequence"/>
</dbReference>
<feature type="compositionally biased region" description="Basic and acidic residues" evidence="1">
    <location>
        <begin position="231"/>
        <end position="242"/>
    </location>
</feature>